<dbReference type="AlphaFoldDB" id="A0A4W6FLW9"/>
<dbReference type="Ensembl" id="ENSLCAT00010052669.1">
    <property type="protein sequence ID" value="ENSLCAP00010051331.1"/>
    <property type="gene ID" value="ENSLCAG00010023906.1"/>
</dbReference>
<keyword evidence="2" id="KW-1185">Reference proteome</keyword>
<evidence type="ECO:0000313" key="1">
    <source>
        <dbReference type="Ensembl" id="ENSLCAP00010051331.1"/>
    </source>
</evidence>
<proteinExistence type="predicted"/>
<dbReference type="STRING" id="8187.ENSLCAP00010051331"/>
<organism evidence="1 2">
    <name type="scientific">Lates calcarifer</name>
    <name type="common">Barramundi</name>
    <name type="synonym">Holocentrus calcarifer</name>
    <dbReference type="NCBI Taxonomy" id="8187"/>
    <lineage>
        <taxon>Eukaryota</taxon>
        <taxon>Metazoa</taxon>
        <taxon>Chordata</taxon>
        <taxon>Craniata</taxon>
        <taxon>Vertebrata</taxon>
        <taxon>Euteleostomi</taxon>
        <taxon>Actinopterygii</taxon>
        <taxon>Neopterygii</taxon>
        <taxon>Teleostei</taxon>
        <taxon>Neoteleostei</taxon>
        <taxon>Acanthomorphata</taxon>
        <taxon>Carangaria</taxon>
        <taxon>Carangaria incertae sedis</taxon>
        <taxon>Centropomidae</taxon>
        <taxon>Lates</taxon>
    </lineage>
</organism>
<name>A0A4W6FLW9_LATCA</name>
<reference evidence="1" key="2">
    <citation type="submission" date="2025-08" db="UniProtKB">
        <authorList>
            <consortium name="Ensembl"/>
        </authorList>
    </citation>
    <scope>IDENTIFICATION</scope>
</reference>
<reference evidence="1" key="3">
    <citation type="submission" date="2025-09" db="UniProtKB">
        <authorList>
            <consortium name="Ensembl"/>
        </authorList>
    </citation>
    <scope>IDENTIFICATION</scope>
</reference>
<protein>
    <recommendedName>
        <fullName evidence="3">Reverse transcriptase domain-containing protein</fullName>
    </recommendedName>
</protein>
<dbReference type="GeneTree" id="ENSGT01120000277229"/>
<sequence length="155" mass="17663">SLSDPISHSTLKVTNDLLIVLDTIDHHILEHFIGIKSTALNWIKSYLSVRLQFTLSSTRIGAGPKSIHLYMLPLGNIIRNHSINFHCYADDTQLYLSMKPNETNQLAKLQGCLTDINDDQQLSTIKFRQNQILSSVSHVLRVWSTEPEMFWSPSM</sequence>
<dbReference type="Proteomes" id="UP000314980">
    <property type="component" value="Unassembled WGS sequence"/>
</dbReference>
<reference evidence="2" key="1">
    <citation type="submission" date="2015-09" db="EMBL/GenBank/DDBJ databases">
        <authorList>
            <person name="Sai Rama Sridatta P."/>
        </authorList>
    </citation>
    <scope>NUCLEOTIDE SEQUENCE [LARGE SCALE GENOMIC DNA]</scope>
</reference>
<dbReference type="PANTHER" id="PTHR33332">
    <property type="entry name" value="REVERSE TRANSCRIPTASE DOMAIN-CONTAINING PROTEIN"/>
    <property type="match status" value="1"/>
</dbReference>
<accession>A0A4W6FLW9</accession>
<dbReference type="InParanoid" id="A0A4W6FLW9"/>
<evidence type="ECO:0008006" key="3">
    <source>
        <dbReference type="Google" id="ProtNLM"/>
    </source>
</evidence>
<evidence type="ECO:0000313" key="2">
    <source>
        <dbReference type="Proteomes" id="UP000314980"/>
    </source>
</evidence>